<keyword evidence="2" id="KW-1185">Reference proteome</keyword>
<evidence type="ECO:0000313" key="2">
    <source>
        <dbReference type="Proteomes" id="UP000428328"/>
    </source>
</evidence>
<protein>
    <submittedName>
        <fullName evidence="1">MoaD/ThiS family protein</fullName>
    </submittedName>
</protein>
<name>A0A6I6JFM4_9BACT</name>
<dbReference type="InterPro" id="IPR003749">
    <property type="entry name" value="ThiS/MoaD-like"/>
</dbReference>
<reference evidence="1 2" key="1">
    <citation type="submission" date="2019-11" db="EMBL/GenBank/DDBJ databases">
        <authorList>
            <person name="Zheng R.K."/>
            <person name="Sun C.M."/>
        </authorList>
    </citation>
    <scope>NUCLEOTIDE SEQUENCE [LARGE SCALE GENOMIC DNA]</scope>
    <source>
        <strain evidence="1 2">SRB007</strain>
    </source>
</reference>
<dbReference type="Proteomes" id="UP000428328">
    <property type="component" value="Chromosome"/>
</dbReference>
<gene>
    <name evidence="1" type="ORF">GM415_12820</name>
</gene>
<evidence type="ECO:0000313" key="1">
    <source>
        <dbReference type="EMBL" id="QGY40971.1"/>
    </source>
</evidence>
<dbReference type="SUPFAM" id="SSF54285">
    <property type="entry name" value="MoaD/ThiS"/>
    <property type="match status" value="1"/>
</dbReference>
<accession>A0A6I6JFM4</accession>
<dbReference type="RefSeq" id="WP_158948784.1">
    <property type="nucleotide sequence ID" value="NZ_CP046400.1"/>
</dbReference>
<dbReference type="InterPro" id="IPR012675">
    <property type="entry name" value="Beta-grasp_dom_sf"/>
</dbReference>
<proteinExistence type="predicted"/>
<organism evidence="1 2">
    <name type="scientific">Pseudodesulfovibrio cashew</name>
    <dbReference type="NCBI Taxonomy" id="2678688"/>
    <lineage>
        <taxon>Bacteria</taxon>
        <taxon>Pseudomonadati</taxon>
        <taxon>Thermodesulfobacteriota</taxon>
        <taxon>Desulfovibrionia</taxon>
        <taxon>Desulfovibrionales</taxon>
        <taxon>Desulfovibrionaceae</taxon>
    </lineage>
</organism>
<dbReference type="Pfam" id="PF02597">
    <property type="entry name" value="ThiS"/>
    <property type="match status" value="1"/>
</dbReference>
<sequence>MGIELKLFATLAPLLPENSADYPIEEGETIRSLMVKVGIPEKDVAIMFVNSLKVELDTEIKDKDRVGLFPAVGGG</sequence>
<dbReference type="KEGG" id="psel:GM415_12820"/>
<dbReference type="EMBL" id="CP046400">
    <property type="protein sequence ID" value="QGY40971.1"/>
    <property type="molecule type" value="Genomic_DNA"/>
</dbReference>
<dbReference type="AlphaFoldDB" id="A0A6I6JFM4"/>
<dbReference type="InterPro" id="IPR016155">
    <property type="entry name" value="Mopterin_synth/thiamin_S_b"/>
</dbReference>
<dbReference type="Gene3D" id="3.10.20.30">
    <property type="match status" value="1"/>
</dbReference>